<comment type="function">
    <text evidence="6">Has phosphodiesterase (PDE) activity against cyclic-di-AMP (c-di-AMP).</text>
</comment>
<dbReference type="GO" id="GO:0005886">
    <property type="term" value="C:plasma membrane"/>
    <property type="evidence" value="ECO:0007669"/>
    <property type="project" value="UniProtKB-SubCell"/>
</dbReference>
<dbReference type="Pfam" id="PF21370">
    <property type="entry name" value="PAS_GdpP"/>
    <property type="match status" value="1"/>
</dbReference>
<dbReference type="PIRSF" id="PIRSF026583">
    <property type="entry name" value="YybT"/>
    <property type="match status" value="1"/>
</dbReference>
<dbReference type="PROSITE" id="PS50887">
    <property type="entry name" value="GGDEF"/>
    <property type="match status" value="1"/>
</dbReference>
<dbReference type="InterPro" id="IPR014528">
    <property type="entry name" value="GdpP/PdeA"/>
</dbReference>
<keyword evidence="4 8" id="KW-1133">Transmembrane helix</keyword>
<accession>A0A1I5XE84</accession>
<keyword evidence="6" id="KW-0378">Hydrolase</keyword>
<dbReference type="InterPro" id="IPR049553">
    <property type="entry name" value="GdpP-like_PAS"/>
</dbReference>
<dbReference type="InterPro" id="IPR035965">
    <property type="entry name" value="PAS-like_dom_sf"/>
</dbReference>
<comment type="catalytic activity">
    <reaction evidence="6">
        <text>3',3'-c-di-AMP + H2O = 5'-O-phosphonoadenylyl-(3'-&gt;5')-adenosine + H(+)</text>
        <dbReference type="Rhea" id="RHEA:54420"/>
        <dbReference type="ChEBI" id="CHEBI:15377"/>
        <dbReference type="ChEBI" id="CHEBI:15378"/>
        <dbReference type="ChEBI" id="CHEBI:71500"/>
        <dbReference type="ChEBI" id="CHEBI:138171"/>
    </reaction>
</comment>
<dbReference type="FunFam" id="3.90.1640.10:FF:000002">
    <property type="entry name" value="Cyclic-di-AMP phosphodiesterase"/>
    <property type="match status" value="1"/>
</dbReference>
<feature type="binding site" evidence="7">
    <location>
        <position position="437"/>
    </location>
    <ligand>
        <name>Mn(2+)</name>
        <dbReference type="ChEBI" id="CHEBI:29035"/>
        <label>1</label>
    </ligand>
</feature>
<evidence type="ECO:0000313" key="11">
    <source>
        <dbReference type="Proteomes" id="UP000199136"/>
    </source>
</evidence>
<comment type="cofactor">
    <cofactor evidence="7">
        <name>Mn(2+)</name>
        <dbReference type="ChEBI" id="CHEBI:29035"/>
    </cofactor>
    <text evidence="7">For phosphodiesterase activity, probably binds 2 Mn(2+) per subunit.</text>
</comment>
<dbReference type="Gene3D" id="3.90.1640.10">
    <property type="entry name" value="inorganic pyrophosphatase (n-terminal core)"/>
    <property type="match status" value="1"/>
</dbReference>
<keyword evidence="7" id="KW-0479">Metal-binding</keyword>
<dbReference type="STRING" id="82801.SAMN04488506_1373"/>
<evidence type="ECO:0000259" key="9">
    <source>
        <dbReference type="PROSITE" id="PS50887"/>
    </source>
</evidence>
<feature type="binding site" evidence="7">
    <location>
        <position position="362"/>
    </location>
    <ligand>
        <name>Mn(2+)</name>
        <dbReference type="ChEBI" id="CHEBI:29035"/>
        <label>1</label>
    </ligand>
</feature>
<name>A0A1I5XE84_9LACT</name>
<dbReference type="GO" id="GO:0106409">
    <property type="term" value="F:cyclic-di-AMP phosphodiesterase activity"/>
    <property type="evidence" value="ECO:0007669"/>
    <property type="project" value="RHEA"/>
</dbReference>
<feature type="binding site" evidence="7">
    <location>
        <position position="517"/>
    </location>
    <ligand>
        <name>Mn(2+)</name>
        <dbReference type="ChEBI" id="CHEBI:29035"/>
        <label>2</label>
    </ligand>
</feature>
<feature type="transmembrane region" description="Helical" evidence="8">
    <location>
        <begin position="21"/>
        <end position="39"/>
    </location>
</feature>
<evidence type="ECO:0000256" key="4">
    <source>
        <dbReference type="ARBA" id="ARBA00022989"/>
    </source>
</evidence>
<proteinExistence type="inferred from homology"/>
<evidence type="ECO:0000256" key="1">
    <source>
        <dbReference type="ARBA" id="ARBA00004651"/>
    </source>
</evidence>
<dbReference type="InterPro" id="IPR038763">
    <property type="entry name" value="DHH_sf"/>
</dbReference>
<evidence type="ECO:0000256" key="5">
    <source>
        <dbReference type="ARBA" id="ARBA00023136"/>
    </source>
</evidence>
<dbReference type="GO" id="GO:0003676">
    <property type="term" value="F:nucleic acid binding"/>
    <property type="evidence" value="ECO:0007669"/>
    <property type="project" value="UniProtKB-UniRule"/>
</dbReference>
<keyword evidence="3 8" id="KW-0812">Transmembrane</keyword>
<dbReference type="SUPFAM" id="SSF55073">
    <property type="entry name" value="Nucleotide cyclase"/>
    <property type="match status" value="1"/>
</dbReference>
<evidence type="ECO:0000256" key="3">
    <source>
        <dbReference type="ARBA" id="ARBA00022692"/>
    </source>
</evidence>
<dbReference type="PANTHER" id="PTHR47618">
    <property type="entry name" value="BIFUNCTIONAL OLIGORIBONUCLEASE AND PAP PHOSPHATASE NRNA"/>
    <property type="match status" value="1"/>
</dbReference>
<keyword evidence="11" id="KW-1185">Reference proteome</keyword>
<evidence type="ECO:0000256" key="6">
    <source>
        <dbReference type="PIRNR" id="PIRNR026583"/>
    </source>
</evidence>
<keyword evidence="5 6" id="KW-0472">Membrane</keyword>
<dbReference type="SUPFAM" id="SSF55785">
    <property type="entry name" value="PYP-like sensor domain (PAS domain)"/>
    <property type="match status" value="1"/>
</dbReference>
<evidence type="ECO:0000256" key="2">
    <source>
        <dbReference type="ARBA" id="ARBA00022475"/>
    </source>
</evidence>
<feature type="binding site" evidence="7">
    <location>
        <position position="366"/>
    </location>
    <ligand>
        <name>Mn(2+)</name>
        <dbReference type="ChEBI" id="CHEBI:29035"/>
        <label>1</label>
    </ligand>
</feature>
<keyword evidence="2 6" id="KW-1003">Cell membrane</keyword>
<dbReference type="InterPro" id="IPR051319">
    <property type="entry name" value="Oligoribo/pAp-PDE_c-di-AMP_PDE"/>
</dbReference>
<evidence type="ECO:0000313" key="10">
    <source>
        <dbReference type="EMBL" id="SFQ29987.1"/>
    </source>
</evidence>
<comment type="similarity">
    <text evidence="6">Belongs to the GdpP/PdeA phosphodiesterase family.</text>
</comment>
<evidence type="ECO:0000256" key="7">
    <source>
        <dbReference type="PIRSR" id="PIRSR026583-50"/>
    </source>
</evidence>
<dbReference type="InterPro" id="IPR043128">
    <property type="entry name" value="Rev_trsase/Diguanyl_cyclase"/>
</dbReference>
<dbReference type="Pfam" id="PF02272">
    <property type="entry name" value="DHHA1"/>
    <property type="match status" value="1"/>
</dbReference>
<dbReference type="InterPro" id="IPR000160">
    <property type="entry name" value="GGDEF_dom"/>
</dbReference>
<dbReference type="OrthoDB" id="9759476at2"/>
<dbReference type="Proteomes" id="UP000199136">
    <property type="component" value="Unassembled WGS sequence"/>
</dbReference>
<keyword evidence="7" id="KW-0464">Manganese</keyword>
<dbReference type="GO" id="GO:0046872">
    <property type="term" value="F:metal ion binding"/>
    <property type="evidence" value="ECO:0007669"/>
    <property type="project" value="UniProtKB-KW"/>
</dbReference>
<dbReference type="Pfam" id="PF01368">
    <property type="entry name" value="DHH"/>
    <property type="match status" value="1"/>
</dbReference>
<dbReference type="EC" id="3.1.4.-" evidence="6"/>
<organism evidence="10 11">
    <name type="scientific">Desemzia incerta</name>
    <dbReference type="NCBI Taxonomy" id="82801"/>
    <lineage>
        <taxon>Bacteria</taxon>
        <taxon>Bacillati</taxon>
        <taxon>Bacillota</taxon>
        <taxon>Bacilli</taxon>
        <taxon>Lactobacillales</taxon>
        <taxon>Carnobacteriaceae</taxon>
        <taxon>Desemzia</taxon>
    </lineage>
</organism>
<dbReference type="InterPro" id="IPR001667">
    <property type="entry name" value="DDH_dom"/>
</dbReference>
<dbReference type="Pfam" id="PF24898">
    <property type="entry name" value="GGDEF_GdpP"/>
    <property type="match status" value="1"/>
</dbReference>
<feature type="domain" description="GGDEF" evidence="9">
    <location>
        <begin position="185"/>
        <end position="318"/>
    </location>
</feature>
<protein>
    <recommendedName>
        <fullName evidence="6">Cyclic-di-AMP phosphodiesterase</fullName>
        <ecNumber evidence="6">3.1.4.-</ecNumber>
    </recommendedName>
</protein>
<dbReference type="GO" id="GO:0016787">
    <property type="term" value="F:hydrolase activity"/>
    <property type="evidence" value="ECO:0007669"/>
    <property type="project" value="UniProtKB-UniRule"/>
</dbReference>
<reference evidence="10 11" key="1">
    <citation type="submission" date="2016-10" db="EMBL/GenBank/DDBJ databases">
        <authorList>
            <person name="de Groot N.N."/>
        </authorList>
    </citation>
    <scope>NUCLEOTIDE SEQUENCE [LARGE SCALE GENOMIC DNA]</scope>
    <source>
        <strain evidence="10 11">DSM 20581</strain>
    </source>
</reference>
<feature type="binding site" evidence="7">
    <location>
        <position position="368"/>
    </location>
    <ligand>
        <name>Mn(2+)</name>
        <dbReference type="ChEBI" id="CHEBI:29035"/>
        <label>2</label>
    </ligand>
</feature>
<dbReference type="Gene3D" id="3.30.450.20">
    <property type="entry name" value="PAS domain"/>
    <property type="match status" value="1"/>
</dbReference>
<dbReference type="Gene3D" id="3.10.310.30">
    <property type="match status" value="1"/>
</dbReference>
<dbReference type="InterPro" id="IPR003156">
    <property type="entry name" value="DHHA1_dom"/>
</dbReference>
<dbReference type="SMART" id="SM00267">
    <property type="entry name" value="GGDEF"/>
    <property type="match status" value="1"/>
</dbReference>
<feature type="binding site" evidence="7">
    <location>
        <position position="437"/>
    </location>
    <ligand>
        <name>Mn(2+)</name>
        <dbReference type="ChEBI" id="CHEBI:29035"/>
        <label>2</label>
    </ligand>
</feature>
<dbReference type="InterPro" id="IPR029787">
    <property type="entry name" value="Nucleotide_cyclase"/>
</dbReference>
<comment type="subcellular location">
    <subcellularLocation>
        <location evidence="1">Cell membrane</location>
        <topology evidence="1">Multi-pass membrane protein</topology>
    </subcellularLocation>
</comment>
<dbReference type="RefSeq" id="WP_092480420.1">
    <property type="nucleotide sequence ID" value="NZ_FOXW01000004.1"/>
</dbReference>
<dbReference type="EMBL" id="FOXW01000004">
    <property type="protein sequence ID" value="SFQ29987.1"/>
    <property type="molecule type" value="Genomic_DNA"/>
</dbReference>
<dbReference type="SUPFAM" id="SSF64182">
    <property type="entry name" value="DHH phosphoesterases"/>
    <property type="match status" value="1"/>
</dbReference>
<gene>
    <name evidence="10" type="ORF">SAMN04488506_1373</name>
</gene>
<feature type="binding site" evidence="7">
    <location>
        <position position="461"/>
    </location>
    <ligand>
        <name>Mn(2+)</name>
        <dbReference type="ChEBI" id="CHEBI:29035"/>
        <label>2</label>
    </ligand>
</feature>
<sequence>MKSKLTDEKLPQFLKNENVKISVGVLILMQLVIIILGFFSNISIGLVMLIIFLVFLSLLYVFSQRLIEKINKYIEDLSYRIKRGEQEALIKMPIGIILFDEEYKVQWTNPYFQSHIGYQEEVLGKKIEEIDEELNQLIQKSYADNASTIVWGDKSYRIIIQEDIKVIYLMDISEYSQIKKRYQDEKFVLGNIFVDNYDEIVQGMTDRNISSINTFITTQLSNWAKQHRIYLKRVSEDRFIVFMHRKSLERMEKENFSILDQIREKTSKQNIPLTLSIGVAYTEADKEDENLDELASLAQSNLDLALGRGGDQAVIKSLSGEMRYYGGKTNPMEKRTRVRSRMISQALQELMKQADQVVVMGHVNPDMDAIGSALGIRRIAQMNNKEAWIVVEPKQYSHDIEKLLEEIETDNQISRYIITPEVAEEMMTENTLIILVDFHRPSMGIAPNLLKQKNRVVVIDHHRRGEEFPNNPALVYIEPYASSTAELVTELFEYQSQEAESITKLEATAMLGGIVVDTKSFSLRTGSRTFDAASYLRSCGADAVLIQRLLKEDADTYLLRSHLIESMEFVTDNIAVVTGEENKKYDTVVAAQTADTMLSMTNVDAAFVIFKRQDDRIGISARSLGEINVQVIMEELGGGGHLSNAATQLENTLVSEARTQLHEAILAHYSTKEDATI</sequence>
<dbReference type="AlphaFoldDB" id="A0A1I5XE84"/>
<evidence type="ECO:0000256" key="8">
    <source>
        <dbReference type="SAM" id="Phobius"/>
    </source>
</evidence>
<dbReference type="PANTHER" id="PTHR47618:SF2">
    <property type="entry name" value="CYCLIC-DI-AMP PHOSPHODIESTERASE GDPP"/>
    <property type="match status" value="1"/>
</dbReference>
<dbReference type="Gene3D" id="3.30.70.270">
    <property type="match status" value="1"/>
</dbReference>